<feature type="region of interest" description="Disordered" evidence="1">
    <location>
        <begin position="237"/>
        <end position="271"/>
    </location>
</feature>
<proteinExistence type="predicted"/>
<organism evidence="2 3">
    <name type="scientific">Colocasia esculenta</name>
    <name type="common">Wild taro</name>
    <name type="synonym">Arum esculentum</name>
    <dbReference type="NCBI Taxonomy" id="4460"/>
    <lineage>
        <taxon>Eukaryota</taxon>
        <taxon>Viridiplantae</taxon>
        <taxon>Streptophyta</taxon>
        <taxon>Embryophyta</taxon>
        <taxon>Tracheophyta</taxon>
        <taxon>Spermatophyta</taxon>
        <taxon>Magnoliopsida</taxon>
        <taxon>Liliopsida</taxon>
        <taxon>Araceae</taxon>
        <taxon>Aroideae</taxon>
        <taxon>Colocasieae</taxon>
        <taxon>Colocasia</taxon>
    </lineage>
</organism>
<sequence>MLNDDADSTGFYYANKRDVRYESYDYNLPTNYNPWHHVTQEHVIEEDEENEIDLQDDIDDNENMEEGDDEPLFDIARMWHRRRDYIIPPDEDTSYTVGRVEYMSWYWSITRRFIGRPAFSYDIRYEPRDHIEKSLVEGMRHLHMMVSDGLQDDMISESTHSRYRAMQIYIDSVLSQVQRIDSSTSDAGTSEPCAGSSQQPSDAGLSQFSPDVMTFSQHGLYDKGASQILTDEVMPDEITHSQPPQSTIGTYHRQRRHRGSTSTLPQQSQSDLLRETLGIISEDMDSETRQSESCDAILVHETQSQSETEVDTQSEIQEKRHSRGRGRASRKRKKIWFLQFF</sequence>
<name>A0A843U7C7_COLES</name>
<feature type="compositionally biased region" description="Polar residues" evidence="1">
    <location>
        <begin position="195"/>
        <end position="209"/>
    </location>
</feature>
<reference evidence="2" key="1">
    <citation type="submission" date="2017-07" db="EMBL/GenBank/DDBJ databases">
        <title>Taro Niue Genome Assembly and Annotation.</title>
        <authorList>
            <person name="Atibalentja N."/>
            <person name="Keating K."/>
            <person name="Fields C.J."/>
        </authorList>
    </citation>
    <scope>NUCLEOTIDE SEQUENCE</scope>
    <source>
        <strain evidence="2">Niue_2</strain>
        <tissue evidence="2">Leaf</tissue>
    </source>
</reference>
<gene>
    <name evidence="2" type="ORF">Taro_013779</name>
</gene>
<comment type="caution">
    <text evidence="2">The sequence shown here is derived from an EMBL/GenBank/DDBJ whole genome shotgun (WGS) entry which is preliminary data.</text>
</comment>
<keyword evidence="3" id="KW-1185">Reference proteome</keyword>
<feature type="region of interest" description="Disordered" evidence="1">
    <location>
        <begin position="283"/>
        <end position="330"/>
    </location>
</feature>
<feature type="compositionally biased region" description="Basic residues" evidence="1">
    <location>
        <begin position="320"/>
        <end position="330"/>
    </location>
</feature>
<dbReference type="AlphaFoldDB" id="A0A843U7C7"/>
<feature type="compositionally biased region" description="Polar residues" evidence="1">
    <location>
        <begin position="240"/>
        <end position="249"/>
    </location>
</feature>
<protein>
    <submittedName>
        <fullName evidence="2">Uncharacterized protein</fullName>
    </submittedName>
</protein>
<evidence type="ECO:0000313" key="3">
    <source>
        <dbReference type="Proteomes" id="UP000652761"/>
    </source>
</evidence>
<evidence type="ECO:0000256" key="1">
    <source>
        <dbReference type="SAM" id="MobiDB-lite"/>
    </source>
</evidence>
<accession>A0A843U7C7</accession>
<dbReference type="EMBL" id="NMUH01000560">
    <property type="protein sequence ID" value="MQL81312.1"/>
    <property type="molecule type" value="Genomic_DNA"/>
</dbReference>
<feature type="compositionally biased region" description="Polar residues" evidence="1">
    <location>
        <begin position="260"/>
        <end position="271"/>
    </location>
</feature>
<dbReference type="OrthoDB" id="672083at2759"/>
<feature type="region of interest" description="Disordered" evidence="1">
    <location>
        <begin position="181"/>
        <end position="209"/>
    </location>
</feature>
<dbReference type="Proteomes" id="UP000652761">
    <property type="component" value="Unassembled WGS sequence"/>
</dbReference>
<evidence type="ECO:0000313" key="2">
    <source>
        <dbReference type="EMBL" id="MQL81312.1"/>
    </source>
</evidence>
<feature type="compositionally biased region" description="Polar residues" evidence="1">
    <location>
        <begin position="301"/>
        <end position="315"/>
    </location>
</feature>